<proteinExistence type="predicted"/>
<comment type="caution">
    <text evidence="2">The sequence shown here is derived from an EMBL/GenBank/DDBJ whole genome shotgun (WGS) entry which is preliminary data.</text>
</comment>
<gene>
    <name evidence="2" type="ORF">BKCO1_1000488</name>
</gene>
<dbReference type="PANTHER" id="PTHR43861">
    <property type="entry name" value="TRANS-ACONITATE 2-METHYLTRANSFERASE-RELATED"/>
    <property type="match status" value="1"/>
</dbReference>
<dbReference type="STRING" id="236234.A0A1J9S6R2"/>
<organism evidence="2 3">
    <name type="scientific">Diplodia corticola</name>
    <dbReference type="NCBI Taxonomy" id="236234"/>
    <lineage>
        <taxon>Eukaryota</taxon>
        <taxon>Fungi</taxon>
        <taxon>Dikarya</taxon>
        <taxon>Ascomycota</taxon>
        <taxon>Pezizomycotina</taxon>
        <taxon>Dothideomycetes</taxon>
        <taxon>Dothideomycetes incertae sedis</taxon>
        <taxon>Botryosphaeriales</taxon>
        <taxon>Botryosphaeriaceae</taxon>
        <taxon>Diplodia</taxon>
    </lineage>
</organism>
<dbReference type="GO" id="GO:0008168">
    <property type="term" value="F:methyltransferase activity"/>
    <property type="evidence" value="ECO:0007669"/>
    <property type="project" value="UniProtKB-KW"/>
</dbReference>
<name>A0A1J9S6R2_9PEZI</name>
<sequence>MSTSATDRFNAEAAAWDTNPVTVRSSELAYEALLRHVPELTHPQSPTTLDILEIGCGTGLLSSHLSPHCRSLLGADLSSGMVAAFNAKVAASAAAAAAMTNASQRPPLSNLAAVETLLERADQPDVQRAAGALLRRVCGRGGDDEPGGPRAPAPVRWGVVVAHLTLHHIPRLGPFLATCLGCLKEGGCVAFTDFADVGPESVLFHPREKREGVERHGIERGEMERLVRGAGFVDVVVEEAFVMEKEVDPSEEEAGGRTVVGFPFLVVVGRKP</sequence>
<dbReference type="RefSeq" id="XP_020135478.1">
    <property type="nucleotide sequence ID" value="XM_020269890.1"/>
</dbReference>
<keyword evidence="2" id="KW-0489">Methyltransferase</keyword>
<evidence type="ECO:0000313" key="2">
    <source>
        <dbReference type="EMBL" id="OJD40635.1"/>
    </source>
</evidence>
<reference evidence="2 3" key="1">
    <citation type="submission" date="2016-10" db="EMBL/GenBank/DDBJ databases">
        <title>Proteomics and genomics reveal pathogen-plant mechanisms compatible with a hemibiotrophic lifestyle of Diplodia corticola.</title>
        <authorList>
            <person name="Fernandes I."/>
            <person name="De Jonge R."/>
            <person name="Van De Peer Y."/>
            <person name="Devreese B."/>
            <person name="Alves A."/>
            <person name="Esteves A.C."/>
        </authorList>
    </citation>
    <scope>NUCLEOTIDE SEQUENCE [LARGE SCALE GENOMIC DNA]</scope>
    <source>
        <strain evidence="2 3">CBS 112549</strain>
    </source>
</reference>
<protein>
    <submittedName>
        <fullName evidence="2">Methyltransferase type 11 protein</fullName>
    </submittedName>
</protein>
<dbReference type="GeneID" id="31010149"/>
<dbReference type="GO" id="GO:0032259">
    <property type="term" value="P:methylation"/>
    <property type="evidence" value="ECO:0007669"/>
    <property type="project" value="UniProtKB-KW"/>
</dbReference>
<dbReference type="OrthoDB" id="66144at2759"/>
<dbReference type="Proteomes" id="UP000183809">
    <property type="component" value="Unassembled WGS sequence"/>
</dbReference>
<dbReference type="SUPFAM" id="SSF53335">
    <property type="entry name" value="S-adenosyl-L-methionine-dependent methyltransferases"/>
    <property type="match status" value="1"/>
</dbReference>
<dbReference type="Pfam" id="PF13489">
    <property type="entry name" value="Methyltransf_23"/>
    <property type="match status" value="1"/>
</dbReference>
<keyword evidence="1 2" id="KW-0808">Transferase</keyword>
<dbReference type="InterPro" id="IPR029063">
    <property type="entry name" value="SAM-dependent_MTases_sf"/>
</dbReference>
<dbReference type="PANTHER" id="PTHR43861:SF3">
    <property type="entry name" value="PUTATIVE (AFU_ORTHOLOGUE AFUA_2G14390)-RELATED"/>
    <property type="match status" value="1"/>
</dbReference>
<evidence type="ECO:0000313" key="3">
    <source>
        <dbReference type="Proteomes" id="UP000183809"/>
    </source>
</evidence>
<dbReference type="Gene3D" id="3.40.50.150">
    <property type="entry name" value="Vaccinia Virus protein VP39"/>
    <property type="match status" value="1"/>
</dbReference>
<evidence type="ECO:0000256" key="1">
    <source>
        <dbReference type="ARBA" id="ARBA00022679"/>
    </source>
</evidence>
<dbReference type="AlphaFoldDB" id="A0A1J9S6R2"/>
<accession>A0A1J9S6R2</accession>
<dbReference type="EMBL" id="MNUE01000001">
    <property type="protein sequence ID" value="OJD40635.1"/>
    <property type="molecule type" value="Genomic_DNA"/>
</dbReference>
<keyword evidence="3" id="KW-1185">Reference proteome</keyword>